<feature type="transmembrane region" description="Helical" evidence="2">
    <location>
        <begin position="184"/>
        <end position="204"/>
    </location>
</feature>
<gene>
    <name evidence="4" type="ORF">Aple_011330</name>
</gene>
<name>A0A5M3XJI1_9ACTN</name>
<organism evidence="4 5">
    <name type="scientific">Acrocarpospora pleiomorpha</name>
    <dbReference type="NCBI Taxonomy" id="90975"/>
    <lineage>
        <taxon>Bacteria</taxon>
        <taxon>Bacillati</taxon>
        <taxon>Actinomycetota</taxon>
        <taxon>Actinomycetes</taxon>
        <taxon>Streptosporangiales</taxon>
        <taxon>Streptosporangiaceae</taxon>
        <taxon>Acrocarpospora</taxon>
    </lineage>
</organism>
<protein>
    <recommendedName>
        <fullName evidence="3">DUF11 domain-containing protein</fullName>
    </recommendedName>
</protein>
<keyword evidence="2" id="KW-0812">Transmembrane</keyword>
<keyword evidence="2" id="KW-1133">Transmembrane helix</keyword>
<evidence type="ECO:0000313" key="5">
    <source>
        <dbReference type="Proteomes" id="UP000377595"/>
    </source>
</evidence>
<sequence>MVFRVSCVRRAGTRDSRRRVSRAHVAVAVTLIAAQSGMGAAHASVAREPEATLPLNISIDNGQTSVRQGDRLTYTIKISNTGDTETPELRVFQTTVPGLEVLSTTPEATASTKRIEWSKKLSGREEAEFSVTAQVGPQAPQMQRLTVVACASNKSSDRPVVCAAHSDRLETLGLPIESEESGAGLWYTIAGILVLLAVSGGIVGRRRLRRKTASEAPRDDMSGNMRL</sequence>
<feature type="region of interest" description="Disordered" evidence="1">
    <location>
        <begin position="208"/>
        <end position="227"/>
    </location>
</feature>
<evidence type="ECO:0000256" key="1">
    <source>
        <dbReference type="SAM" id="MobiDB-lite"/>
    </source>
</evidence>
<proteinExistence type="predicted"/>
<feature type="domain" description="DUF11" evidence="3">
    <location>
        <begin position="56"/>
        <end position="157"/>
    </location>
</feature>
<evidence type="ECO:0000259" key="3">
    <source>
        <dbReference type="Pfam" id="PF01345"/>
    </source>
</evidence>
<evidence type="ECO:0000256" key="2">
    <source>
        <dbReference type="SAM" id="Phobius"/>
    </source>
</evidence>
<dbReference type="EMBL" id="BLAF01000006">
    <property type="protein sequence ID" value="GES18238.1"/>
    <property type="molecule type" value="Genomic_DNA"/>
</dbReference>
<accession>A0A5M3XJI1</accession>
<dbReference type="Proteomes" id="UP000377595">
    <property type="component" value="Unassembled WGS sequence"/>
</dbReference>
<dbReference type="AlphaFoldDB" id="A0A5M3XJI1"/>
<dbReference type="Pfam" id="PF01345">
    <property type="entry name" value="DUF11"/>
    <property type="match status" value="1"/>
</dbReference>
<keyword evidence="5" id="KW-1185">Reference proteome</keyword>
<evidence type="ECO:0000313" key="4">
    <source>
        <dbReference type="EMBL" id="GES18238.1"/>
    </source>
</evidence>
<dbReference type="OrthoDB" id="3706681at2"/>
<dbReference type="InterPro" id="IPR001434">
    <property type="entry name" value="OmcB-like_DUF11"/>
</dbReference>
<comment type="caution">
    <text evidence="4">The sequence shown here is derived from an EMBL/GenBank/DDBJ whole genome shotgun (WGS) entry which is preliminary data.</text>
</comment>
<keyword evidence="2" id="KW-0472">Membrane</keyword>
<reference evidence="4 5" key="1">
    <citation type="submission" date="2019-10" db="EMBL/GenBank/DDBJ databases">
        <title>Whole genome shotgun sequence of Acrocarpospora pleiomorpha NBRC 16267.</title>
        <authorList>
            <person name="Ichikawa N."/>
            <person name="Kimura A."/>
            <person name="Kitahashi Y."/>
            <person name="Komaki H."/>
            <person name="Oguchi A."/>
        </authorList>
    </citation>
    <scope>NUCLEOTIDE SEQUENCE [LARGE SCALE GENOMIC DNA]</scope>
    <source>
        <strain evidence="4 5">NBRC 16267</strain>
    </source>
</reference>
<feature type="compositionally biased region" description="Basic and acidic residues" evidence="1">
    <location>
        <begin position="212"/>
        <end position="221"/>
    </location>
</feature>